<dbReference type="GO" id="GO:0005506">
    <property type="term" value="F:iron ion binding"/>
    <property type="evidence" value="ECO:0007669"/>
    <property type="project" value="InterPro"/>
</dbReference>
<keyword evidence="2" id="KW-1185">Reference proteome</keyword>
<evidence type="ECO:0000313" key="2">
    <source>
        <dbReference type="Proteomes" id="UP000481153"/>
    </source>
</evidence>
<dbReference type="AlphaFoldDB" id="A0A6G0X0U7"/>
<evidence type="ECO:0008006" key="3">
    <source>
        <dbReference type="Google" id="ProtNLM"/>
    </source>
</evidence>
<dbReference type="GO" id="GO:0004497">
    <property type="term" value="F:monooxygenase activity"/>
    <property type="evidence" value="ECO:0007669"/>
    <property type="project" value="InterPro"/>
</dbReference>
<organism evidence="1 2">
    <name type="scientific">Aphanomyces euteiches</name>
    <dbReference type="NCBI Taxonomy" id="100861"/>
    <lineage>
        <taxon>Eukaryota</taxon>
        <taxon>Sar</taxon>
        <taxon>Stramenopiles</taxon>
        <taxon>Oomycota</taxon>
        <taxon>Saprolegniomycetes</taxon>
        <taxon>Saprolegniales</taxon>
        <taxon>Verrucalvaceae</taxon>
        <taxon>Aphanomyces</taxon>
    </lineage>
</organism>
<dbReference type="InterPro" id="IPR036396">
    <property type="entry name" value="Cyt_P450_sf"/>
</dbReference>
<dbReference type="GO" id="GO:0020037">
    <property type="term" value="F:heme binding"/>
    <property type="evidence" value="ECO:0007669"/>
    <property type="project" value="InterPro"/>
</dbReference>
<dbReference type="Proteomes" id="UP000481153">
    <property type="component" value="Unassembled WGS sequence"/>
</dbReference>
<proteinExistence type="predicted"/>
<sequence>MLTGFASLLHRDTPSKSLAAATATGAVLLGTFALHCLWKARQYSLLPQPPASSFLFGHLFDTMGSLADWKTSGNFPEPFLSWIEKYGGAIHLREFLDHIVLFSDPVALQHILVSNGTNYPRKQIVMGYFKNIVLGNGLLSVDGKQHDAYRKYLNPL</sequence>
<dbReference type="Gene3D" id="1.10.630.10">
    <property type="entry name" value="Cytochrome P450"/>
    <property type="match status" value="1"/>
</dbReference>
<gene>
    <name evidence="1" type="ORF">Ae201684_009737</name>
</gene>
<evidence type="ECO:0000313" key="1">
    <source>
        <dbReference type="EMBL" id="KAF0733500.1"/>
    </source>
</evidence>
<dbReference type="VEuPathDB" id="FungiDB:AeMF1_017073"/>
<name>A0A6G0X0U7_9STRA</name>
<accession>A0A6G0X0U7</accession>
<dbReference type="GO" id="GO:0016705">
    <property type="term" value="F:oxidoreductase activity, acting on paired donors, with incorporation or reduction of molecular oxygen"/>
    <property type="evidence" value="ECO:0007669"/>
    <property type="project" value="InterPro"/>
</dbReference>
<protein>
    <recommendedName>
        <fullName evidence="3">Cytochrome P450</fullName>
    </recommendedName>
</protein>
<dbReference type="EMBL" id="VJMJ01000122">
    <property type="protein sequence ID" value="KAF0733500.1"/>
    <property type="molecule type" value="Genomic_DNA"/>
</dbReference>
<dbReference type="SUPFAM" id="SSF48264">
    <property type="entry name" value="Cytochrome P450"/>
    <property type="match status" value="1"/>
</dbReference>
<reference evidence="1 2" key="1">
    <citation type="submission" date="2019-07" db="EMBL/GenBank/DDBJ databases">
        <title>Genomics analysis of Aphanomyces spp. identifies a new class of oomycete effector associated with host adaptation.</title>
        <authorList>
            <person name="Gaulin E."/>
        </authorList>
    </citation>
    <scope>NUCLEOTIDE SEQUENCE [LARGE SCALE GENOMIC DNA]</scope>
    <source>
        <strain evidence="1 2">ATCC 201684</strain>
    </source>
</reference>
<comment type="caution">
    <text evidence="1">The sequence shown here is derived from an EMBL/GenBank/DDBJ whole genome shotgun (WGS) entry which is preliminary data.</text>
</comment>